<organism evidence="3 4">
    <name type="scientific">SAR324 cluster bacterium</name>
    <dbReference type="NCBI Taxonomy" id="2024889"/>
    <lineage>
        <taxon>Bacteria</taxon>
        <taxon>Deltaproteobacteria</taxon>
        <taxon>SAR324 cluster</taxon>
    </lineage>
</organism>
<dbReference type="Pfam" id="PF14579">
    <property type="entry name" value="HHH_6"/>
    <property type="match status" value="1"/>
</dbReference>
<feature type="domain" description="DNA polymerase helix-hairpin-helix motif" evidence="2">
    <location>
        <begin position="4"/>
        <end position="53"/>
    </location>
</feature>
<dbReference type="AlphaFoldDB" id="A0A7X9IJL9"/>
<evidence type="ECO:0000256" key="1">
    <source>
        <dbReference type="SAM" id="MobiDB-lite"/>
    </source>
</evidence>
<protein>
    <recommendedName>
        <fullName evidence="2">DNA polymerase helix-hairpin-helix motif domain-containing protein</fullName>
    </recommendedName>
</protein>
<proteinExistence type="predicted"/>
<evidence type="ECO:0000313" key="4">
    <source>
        <dbReference type="Proteomes" id="UP000524246"/>
    </source>
</evidence>
<reference evidence="3 4" key="1">
    <citation type="journal article" date="2020" name="Biotechnol. Biofuels">
        <title>New insights from the biogas microbiome by comprehensive genome-resolved metagenomics of nearly 1600 species originating from multiple anaerobic digesters.</title>
        <authorList>
            <person name="Campanaro S."/>
            <person name="Treu L."/>
            <person name="Rodriguez-R L.M."/>
            <person name="Kovalovszki A."/>
            <person name="Ziels R.M."/>
            <person name="Maus I."/>
            <person name="Zhu X."/>
            <person name="Kougias P.G."/>
            <person name="Basile A."/>
            <person name="Luo G."/>
            <person name="Schluter A."/>
            <person name="Konstantinidis K.T."/>
            <person name="Angelidaki I."/>
        </authorList>
    </citation>
    <scope>NUCLEOTIDE SEQUENCE [LARGE SCALE GENOMIC DNA]</scope>
    <source>
        <strain evidence="3">AS27yjCOA_65</strain>
    </source>
</reference>
<dbReference type="EMBL" id="JAAZON010000134">
    <property type="protein sequence ID" value="NMC62204.1"/>
    <property type="molecule type" value="Genomic_DNA"/>
</dbReference>
<dbReference type="InterPro" id="IPR029460">
    <property type="entry name" value="DNAPol_HHH"/>
</dbReference>
<dbReference type="GO" id="GO:0008408">
    <property type="term" value="F:3'-5' exonuclease activity"/>
    <property type="evidence" value="ECO:0007669"/>
    <property type="project" value="InterPro"/>
</dbReference>
<feature type="non-terminal residue" evidence="3">
    <location>
        <position position="1"/>
    </location>
</feature>
<evidence type="ECO:0000259" key="2">
    <source>
        <dbReference type="Pfam" id="PF14579"/>
    </source>
</evidence>
<dbReference type="InterPro" id="IPR004805">
    <property type="entry name" value="DnaE2/DnaE/PolC"/>
</dbReference>
<comment type="caution">
    <text evidence="3">The sequence shown here is derived from an EMBL/GenBank/DDBJ whole genome shotgun (WGS) entry which is preliminary data.</text>
</comment>
<dbReference type="GO" id="GO:0006260">
    <property type="term" value="P:DNA replication"/>
    <property type="evidence" value="ECO:0007669"/>
    <property type="project" value="InterPro"/>
</dbReference>
<dbReference type="PANTHER" id="PTHR32294:SF0">
    <property type="entry name" value="DNA POLYMERASE III SUBUNIT ALPHA"/>
    <property type="match status" value="1"/>
</dbReference>
<accession>A0A7X9IJL9</accession>
<dbReference type="PANTHER" id="PTHR32294">
    <property type="entry name" value="DNA POLYMERASE III SUBUNIT ALPHA"/>
    <property type="match status" value="1"/>
</dbReference>
<dbReference type="Proteomes" id="UP000524246">
    <property type="component" value="Unassembled WGS sequence"/>
</dbReference>
<name>A0A7X9IJL9_9DELT</name>
<evidence type="ECO:0000313" key="3">
    <source>
        <dbReference type="EMBL" id="NMC62204.1"/>
    </source>
</evidence>
<sequence length="324" mass="36641">VGVIVEERNSKGPFVDLLDFLHRVDLRVINRRIIENLIKCGAFDCSKHSRKEMVDHLDEYLKGAQSLQRERDTNQMSLFDLGSTVAAKRRNPNGNGNGNGNGKANGEVEWPINQKLAYEKEALGFYISGHPLEKFQAELKRLGVSTTEDIKSMQSQTNVRVAGVVAALRLKNTKKGDRYASYQLEDWLGTVESIVWPDVYRQVSHILIADEPIVVSAKLDVSDERRVLIVEKVDSLLSIRDRSAKLGLLRLRGDDNFEEHLDQLMQTLNRYSGNCPLKVRIEVEDAEVSMVLKDHKDSPVRVMPSEALCNEVEQIFGRPVLSFI</sequence>
<gene>
    <name evidence="3" type="ORF">GYA55_03465</name>
</gene>
<dbReference type="CDD" id="cd04485">
    <property type="entry name" value="DnaE_OBF"/>
    <property type="match status" value="1"/>
</dbReference>
<feature type="region of interest" description="Disordered" evidence="1">
    <location>
        <begin position="87"/>
        <end position="106"/>
    </location>
</feature>